<dbReference type="EMBL" id="KB742781">
    <property type="protein sequence ID" value="EOB04485.1"/>
    <property type="molecule type" value="Genomic_DNA"/>
</dbReference>
<proteinExistence type="predicted"/>
<name>R0LRW7_ANAPL</name>
<evidence type="ECO:0000313" key="1">
    <source>
        <dbReference type="EMBL" id="EOB04485.1"/>
    </source>
</evidence>
<evidence type="ECO:0000313" key="2">
    <source>
        <dbReference type="Proteomes" id="UP000296049"/>
    </source>
</evidence>
<gene>
    <name evidence="1" type="ORF">Anapl_01431</name>
</gene>
<dbReference type="AlphaFoldDB" id="R0LRW7"/>
<organism evidence="1 2">
    <name type="scientific">Anas platyrhynchos</name>
    <name type="common">Mallard</name>
    <name type="synonym">Anas boschas</name>
    <dbReference type="NCBI Taxonomy" id="8839"/>
    <lineage>
        <taxon>Eukaryota</taxon>
        <taxon>Metazoa</taxon>
        <taxon>Chordata</taxon>
        <taxon>Craniata</taxon>
        <taxon>Vertebrata</taxon>
        <taxon>Euteleostomi</taxon>
        <taxon>Archelosauria</taxon>
        <taxon>Archosauria</taxon>
        <taxon>Dinosauria</taxon>
        <taxon>Saurischia</taxon>
        <taxon>Theropoda</taxon>
        <taxon>Coelurosauria</taxon>
        <taxon>Aves</taxon>
        <taxon>Neognathae</taxon>
        <taxon>Galloanserae</taxon>
        <taxon>Anseriformes</taxon>
        <taxon>Anatidae</taxon>
        <taxon>Anatinae</taxon>
        <taxon>Anas</taxon>
    </lineage>
</organism>
<keyword evidence="2" id="KW-1185">Reference proteome</keyword>
<dbReference type="Proteomes" id="UP000296049">
    <property type="component" value="Unassembled WGS sequence"/>
</dbReference>
<sequence>MITDRLAQRIRSSPCRGKGKQELLLDPAQNTEPNHNMSIQCVCPEDVEGPVVSAFIIKCMMVLGSVRACLLFMRDFVFAMIGEQGVLEALFSCHLVNFLRIFLYGGKERKERKKRETTREIKAGTEKNLFFNP</sequence>
<accession>R0LRW7</accession>
<protein>
    <submittedName>
        <fullName evidence="1">Uncharacterized protein</fullName>
    </submittedName>
</protein>
<reference evidence="2" key="1">
    <citation type="journal article" date="2013" name="Nat. Genet.">
        <title>The duck genome and transcriptome provide insight into an avian influenza virus reservoir species.</title>
        <authorList>
            <person name="Huang Y."/>
            <person name="Li Y."/>
            <person name="Burt D.W."/>
            <person name="Chen H."/>
            <person name="Zhang Y."/>
            <person name="Qian W."/>
            <person name="Kim H."/>
            <person name="Gan S."/>
            <person name="Zhao Y."/>
            <person name="Li J."/>
            <person name="Yi K."/>
            <person name="Feng H."/>
            <person name="Zhu P."/>
            <person name="Li B."/>
            <person name="Liu Q."/>
            <person name="Fairley S."/>
            <person name="Magor K.E."/>
            <person name="Du Z."/>
            <person name="Hu X."/>
            <person name="Goodman L."/>
            <person name="Tafer H."/>
            <person name="Vignal A."/>
            <person name="Lee T."/>
            <person name="Kim K.W."/>
            <person name="Sheng Z."/>
            <person name="An Y."/>
            <person name="Searle S."/>
            <person name="Herrero J."/>
            <person name="Groenen M.A."/>
            <person name="Crooijmans R.P."/>
            <person name="Faraut T."/>
            <person name="Cai Q."/>
            <person name="Webster R.G."/>
            <person name="Aldridge J.R."/>
            <person name="Warren W.C."/>
            <person name="Bartschat S."/>
            <person name="Kehr S."/>
            <person name="Marz M."/>
            <person name="Stadler P.F."/>
            <person name="Smith J."/>
            <person name="Kraus R.H."/>
            <person name="Zhao Y."/>
            <person name="Ren L."/>
            <person name="Fei J."/>
            <person name="Morisson M."/>
            <person name="Kaiser P."/>
            <person name="Griffin D.K."/>
            <person name="Rao M."/>
            <person name="Pitel F."/>
            <person name="Wang J."/>
            <person name="Li N."/>
        </authorList>
    </citation>
    <scope>NUCLEOTIDE SEQUENCE [LARGE SCALE GENOMIC DNA]</scope>
</reference>